<accession>A0A8S5NXD4</accession>
<proteinExistence type="predicted"/>
<organism evidence="1">
    <name type="scientific">Siphoviridae sp. ctNU74</name>
    <dbReference type="NCBI Taxonomy" id="2825471"/>
    <lineage>
        <taxon>Viruses</taxon>
        <taxon>Duplodnaviria</taxon>
        <taxon>Heunggongvirae</taxon>
        <taxon>Uroviricota</taxon>
        <taxon>Caudoviricetes</taxon>
    </lineage>
</organism>
<name>A0A8S5NXD4_9CAUD</name>
<dbReference type="EMBL" id="BK015285">
    <property type="protein sequence ID" value="DAD99446.1"/>
    <property type="molecule type" value="Genomic_DNA"/>
</dbReference>
<reference evidence="1" key="1">
    <citation type="journal article" date="2021" name="Proc. Natl. Acad. Sci. U.S.A.">
        <title>A Catalog of Tens of Thousands of Viruses from Human Metagenomes Reveals Hidden Associations with Chronic Diseases.</title>
        <authorList>
            <person name="Tisza M.J."/>
            <person name="Buck C.B."/>
        </authorList>
    </citation>
    <scope>NUCLEOTIDE SEQUENCE</scope>
    <source>
        <strain evidence="1">CtNU74</strain>
    </source>
</reference>
<sequence length="254" mass="27661">MTKQKATAAAVLAGGKKYLDQEGLAHLVQKNDERYVRQEEGKGLSKNDFTDEYKKIVDDLNYKKITINSMTATNSSNEIGATVAATDVVWTLSKEPKTQKIKFGSENEEVLNNSLRKKNYTGKAIKTNTNIVLTVTDERDAIVTRTVGITFQPKVYWGKSNKEQLENADILALEGSALASGRTRSFTVNAGEGEKIVYAIPSSFGTPTFNVGGFDGGFKKLKTLSFTNASGHTQNYDIWVSVNAGLGSTAVTVK</sequence>
<protein>
    <submittedName>
        <fullName evidence="1">Uncharacterized protein</fullName>
    </submittedName>
</protein>
<evidence type="ECO:0000313" key="1">
    <source>
        <dbReference type="EMBL" id="DAD99446.1"/>
    </source>
</evidence>